<dbReference type="Pfam" id="PF00037">
    <property type="entry name" value="Fer4"/>
    <property type="match status" value="1"/>
</dbReference>
<dbReference type="PROSITE" id="PS51379">
    <property type="entry name" value="4FE4S_FER_2"/>
    <property type="match status" value="1"/>
</dbReference>
<dbReference type="Gene3D" id="3.30.70.20">
    <property type="match status" value="1"/>
</dbReference>
<accession>A0A4R2RRC7</accession>
<dbReference type="PROSITE" id="PS00198">
    <property type="entry name" value="4FE4S_FER_1"/>
    <property type="match status" value="1"/>
</dbReference>
<keyword evidence="3" id="KW-0411">Iron-sulfur</keyword>
<keyword evidence="6" id="KW-1185">Reference proteome</keyword>
<gene>
    <name evidence="5" type="ORF">EV663_104179</name>
</gene>
<dbReference type="GO" id="GO:0051536">
    <property type="term" value="F:iron-sulfur cluster binding"/>
    <property type="evidence" value="ECO:0007669"/>
    <property type="project" value="UniProtKB-KW"/>
</dbReference>
<organism evidence="5 6">
    <name type="scientific">Rhodovulum bhavnagarense</name>
    <dbReference type="NCBI Taxonomy" id="992286"/>
    <lineage>
        <taxon>Bacteria</taxon>
        <taxon>Pseudomonadati</taxon>
        <taxon>Pseudomonadota</taxon>
        <taxon>Alphaproteobacteria</taxon>
        <taxon>Rhodobacterales</taxon>
        <taxon>Paracoccaceae</taxon>
        <taxon>Rhodovulum</taxon>
    </lineage>
</organism>
<evidence type="ECO:0000313" key="6">
    <source>
        <dbReference type="Proteomes" id="UP000295050"/>
    </source>
</evidence>
<dbReference type="EMBL" id="SLXU01000004">
    <property type="protein sequence ID" value="TCP61725.1"/>
    <property type="molecule type" value="Genomic_DNA"/>
</dbReference>
<keyword evidence="1" id="KW-0479">Metal-binding</keyword>
<evidence type="ECO:0000256" key="1">
    <source>
        <dbReference type="ARBA" id="ARBA00022723"/>
    </source>
</evidence>
<evidence type="ECO:0000313" key="5">
    <source>
        <dbReference type="EMBL" id="TCP61725.1"/>
    </source>
</evidence>
<dbReference type="SUPFAM" id="SSF54862">
    <property type="entry name" value="4Fe-4S ferredoxins"/>
    <property type="match status" value="1"/>
</dbReference>
<keyword evidence="2" id="KW-0408">Iron</keyword>
<evidence type="ECO:0000256" key="2">
    <source>
        <dbReference type="ARBA" id="ARBA00023004"/>
    </source>
</evidence>
<comment type="caution">
    <text evidence="5">The sequence shown here is derived from an EMBL/GenBank/DDBJ whole genome shotgun (WGS) entry which is preliminary data.</text>
</comment>
<dbReference type="AlphaFoldDB" id="A0A4R2RRC7"/>
<protein>
    <submittedName>
        <fullName evidence="5">4Fe-4S binding protein</fullName>
    </submittedName>
</protein>
<proteinExistence type="predicted"/>
<evidence type="ECO:0000259" key="4">
    <source>
        <dbReference type="PROSITE" id="PS51379"/>
    </source>
</evidence>
<dbReference type="InterPro" id="IPR017896">
    <property type="entry name" value="4Fe4S_Fe-S-bd"/>
</dbReference>
<name>A0A4R2RRC7_9RHOB</name>
<feature type="domain" description="4Fe-4S ferredoxin-type" evidence="4">
    <location>
        <begin position="1"/>
        <end position="30"/>
    </location>
</feature>
<dbReference type="InterPro" id="IPR017900">
    <property type="entry name" value="4Fe4S_Fe_S_CS"/>
</dbReference>
<reference evidence="5 6" key="1">
    <citation type="submission" date="2019-03" db="EMBL/GenBank/DDBJ databases">
        <title>Genomic Encyclopedia of Type Strains, Phase IV (KMG-IV): sequencing the most valuable type-strain genomes for metagenomic binning, comparative biology and taxonomic classification.</title>
        <authorList>
            <person name="Goeker M."/>
        </authorList>
    </citation>
    <scope>NUCLEOTIDE SEQUENCE [LARGE SCALE GENOMIC DNA]</scope>
    <source>
        <strain evidence="5 6">DSM 24766</strain>
    </source>
</reference>
<evidence type="ECO:0000256" key="3">
    <source>
        <dbReference type="ARBA" id="ARBA00023014"/>
    </source>
</evidence>
<dbReference type="Proteomes" id="UP000295050">
    <property type="component" value="Unassembled WGS sequence"/>
</dbReference>
<dbReference type="GO" id="GO:0046872">
    <property type="term" value="F:metal ion binding"/>
    <property type="evidence" value="ECO:0007669"/>
    <property type="project" value="UniProtKB-KW"/>
</dbReference>
<sequence>MAMKIDSLLCTACGDCEAVCPTGAIMPHKGVYMIQADKCTECEPDHDMPQCLNACMEDGCITPAE</sequence>
<dbReference type="OrthoDB" id="9803397at2"/>